<gene>
    <name evidence="2" type="ORF">CSSPJE1EN1_LOCUS21373</name>
</gene>
<proteinExistence type="predicted"/>
<dbReference type="PANTHER" id="PTHR36440">
    <property type="entry name" value="PUTATIVE (AFU_ORTHOLOGUE AFUA_8G07350)-RELATED"/>
    <property type="match status" value="1"/>
</dbReference>
<dbReference type="Proteomes" id="UP001497444">
    <property type="component" value="Chromosome 7"/>
</dbReference>
<dbReference type="InterPro" id="IPR011051">
    <property type="entry name" value="RmlC_Cupin_sf"/>
</dbReference>
<dbReference type="SUPFAM" id="SSF51182">
    <property type="entry name" value="RmlC-like cupins"/>
    <property type="match status" value="1"/>
</dbReference>
<dbReference type="PANTHER" id="PTHR36440:SF1">
    <property type="entry name" value="PUTATIVE (AFU_ORTHOLOGUE AFUA_8G07350)-RELATED"/>
    <property type="match status" value="1"/>
</dbReference>
<organism evidence="2 3">
    <name type="scientific">Sphagnum jensenii</name>
    <dbReference type="NCBI Taxonomy" id="128206"/>
    <lineage>
        <taxon>Eukaryota</taxon>
        <taxon>Viridiplantae</taxon>
        <taxon>Streptophyta</taxon>
        <taxon>Embryophyta</taxon>
        <taxon>Bryophyta</taxon>
        <taxon>Sphagnophytina</taxon>
        <taxon>Sphagnopsida</taxon>
        <taxon>Sphagnales</taxon>
        <taxon>Sphagnaceae</taxon>
        <taxon>Sphagnum</taxon>
    </lineage>
</organism>
<dbReference type="InterPro" id="IPR053146">
    <property type="entry name" value="QDO-like"/>
</dbReference>
<protein>
    <recommendedName>
        <fullName evidence="1">Cupin type-2 domain-containing protein</fullName>
    </recommendedName>
</protein>
<sequence>MDQVSISASQFSALTSPKIDMIASGEGITLWALGLLVTLKALGNETGGSYALFEEVMFPGQGLPSHVHTLEDETWYMLEGELVWIVGGRDFLAKKGSFIHLPRFLAHSCANKSNKPARMVLTYAPAGFEQWYLEVGKPAATDQRDSPPDVTSEELLAALRRSKEYGIIFIGYEEEGSEMAPGSNQTPDQ</sequence>
<dbReference type="InterPro" id="IPR013096">
    <property type="entry name" value="Cupin_2"/>
</dbReference>
<dbReference type="Pfam" id="PF07883">
    <property type="entry name" value="Cupin_2"/>
    <property type="match status" value="1"/>
</dbReference>
<evidence type="ECO:0000259" key="1">
    <source>
        <dbReference type="Pfam" id="PF07883"/>
    </source>
</evidence>
<keyword evidence="3" id="KW-1185">Reference proteome</keyword>
<dbReference type="EMBL" id="OZ020102">
    <property type="protein sequence ID" value="CAK9275895.1"/>
    <property type="molecule type" value="Genomic_DNA"/>
</dbReference>
<evidence type="ECO:0000313" key="3">
    <source>
        <dbReference type="Proteomes" id="UP001497444"/>
    </source>
</evidence>
<evidence type="ECO:0000313" key="2">
    <source>
        <dbReference type="EMBL" id="CAK9275895.1"/>
    </source>
</evidence>
<dbReference type="Gene3D" id="2.60.120.10">
    <property type="entry name" value="Jelly Rolls"/>
    <property type="match status" value="1"/>
</dbReference>
<feature type="domain" description="Cupin type-2" evidence="1">
    <location>
        <begin position="56"/>
        <end position="122"/>
    </location>
</feature>
<name>A0ABP0XBJ9_9BRYO</name>
<accession>A0ABP0XBJ9</accession>
<dbReference type="InterPro" id="IPR014710">
    <property type="entry name" value="RmlC-like_jellyroll"/>
</dbReference>
<reference evidence="2" key="1">
    <citation type="submission" date="2024-02" db="EMBL/GenBank/DDBJ databases">
        <authorList>
            <consortium name="ELIXIR-Norway"/>
            <consortium name="Elixir Norway"/>
        </authorList>
    </citation>
    <scope>NUCLEOTIDE SEQUENCE</scope>
</reference>